<evidence type="ECO:0000256" key="7">
    <source>
        <dbReference type="ARBA" id="ARBA00023136"/>
    </source>
</evidence>
<gene>
    <name evidence="11" type="ORF">C0081_06685</name>
</gene>
<comment type="function">
    <text evidence="9">Part of the tripartite ATP-independent periplasmic (TRAP) transport system.</text>
</comment>
<evidence type="ECO:0000256" key="1">
    <source>
        <dbReference type="ARBA" id="ARBA00004429"/>
    </source>
</evidence>
<dbReference type="InterPro" id="IPR055348">
    <property type="entry name" value="DctQ"/>
</dbReference>
<comment type="subunit">
    <text evidence="9">The complex comprises the extracytoplasmic solute receptor protein and the two transmembrane proteins.</text>
</comment>
<evidence type="ECO:0000256" key="8">
    <source>
        <dbReference type="ARBA" id="ARBA00038436"/>
    </source>
</evidence>
<dbReference type="Pfam" id="PF04290">
    <property type="entry name" value="DctQ"/>
    <property type="match status" value="1"/>
</dbReference>
<keyword evidence="5 9" id="KW-0812">Transmembrane</keyword>
<keyword evidence="2 9" id="KW-0813">Transport</keyword>
<keyword evidence="3" id="KW-1003">Cell membrane</keyword>
<dbReference type="OrthoDB" id="7843894at2"/>
<evidence type="ECO:0000259" key="10">
    <source>
        <dbReference type="Pfam" id="PF04290"/>
    </source>
</evidence>
<dbReference type="PANTHER" id="PTHR35011">
    <property type="entry name" value="2,3-DIKETO-L-GULONATE TRAP TRANSPORTER SMALL PERMEASE PROTEIN YIAM"/>
    <property type="match status" value="1"/>
</dbReference>
<evidence type="ECO:0000256" key="5">
    <source>
        <dbReference type="ARBA" id="ARBA00022692"/>
    </source>
</evidence>
<protein>
    <recommendedName>
        <fullName evidence="9">TRAP transporter small permease protein</fullName>
    </recommendedName>
</protein>
<sequence>MAGSALLLSDDSTLSKIDQSLNKVEAFLALLSGLAVFVLMLLAVFSVSGRNFFNQPLPGYVDWIEQAMPLIAFMGIAYVQRNGGHIRMDMVVGALRGRPLYLVEIITTLAILILMILLVWGTWAHFLRSFDFSAIMWSRDSSMDIALPIWPAKLLAPVAFFTLCLRLVLQIWAYGRAFIRNDETPIAVPLIADAAAQAAEEAGHVSGHDT</sequence>
<dbReference type="RefSeq" id="WP_101533044.1">
    <property type="nucleotide sequence ID" value="NZ_JBFHIU010000074.1"/>
</dbReference>
<comment type="subcellular location">
    <subcellularLocation>
        <location evidence="1 9">Cell inner membrane</location>
        <topology evidence="1 9">Multi-pass membrane protein</topology>
    </subcellularLocation>
</comment>
<dbReference type="EMBL" id="PKUQ01000012">
    <property type="protein sequence ID" value="PLW77954.1"/>
    <property type="molecule type" value="Genomic_DNA"/>
</dbReference>
<dbReference type="AlphaFoldDB" id="A0A2N5XTX6"/>
<dbReference type="GO" id="GO:0022857">
    <property type="term" value="F:transmembrane transporter activity"/>
    <property type="evidence" value="ECO:0007669"/>
    <property type="project" value="UniProtKB-UniRule"/>
</dbReference>
<organism evidence="11 12">
    <name type="scientific">Cohaesibacter celericrescens</name>
    <dbReference type="NCBI Taxonomy" id="2067669"/>
    <lineage>
        <taxon>Bacteria</taxon>
        <taxon>Pseudomonadati</taxon>
        <taxon>Pseudomonadota</taxon>
        <taxon>Alphaproteobacteria</taxon>
        <taxon>Hyphomicrobiales</taxon>
        <taxon>Cohaesibacteraceae</taxon>
    </lineage>
</organism>
<proteinExistence type="inferred from homology"/>
<dbReference type="InterPro" id="IPR007387">
    <property type="entry name" value="TRAP_DctQ"/>
</dbReference>
<keyword evidence="12" id="KW-1185">Reference proteome</keyword>
<keyword evidence="6 9" id="KW-1133">Transmembrane helix</keyword>
<feature type="transmembrane region" description="Helical" evidence="9">
    <location>
        <begin position="26"/>
        <end position="48"/>
    </location>
</feature>
<feature type="domain" description="Tripartite ATP-independent periplasmic transporters DctQ component" evidence="10">
    <location>
        <begin position="39"/>
        <end position="172"/>
    </location>
</feature>
<evidence type="ECO:0000256" key="3">
    <source>
        <dbReference type="ARBA" id="ARBA00022475"/>
    </source>
</evidence>
<name>A0A2N5XTX6_9HYPH</name>
<feature type="transmembrane region" description="Helical" evidence="9">
    <location>
        <begin position="145"/>
        <end position="169"/>
    </location>
</feature>
<evidence type="ECO:0000256" key="4">
    <source>
        <dbReference type="ARBA" id="ARBA00022519"/>
    </source>
</evidence>
<feature type="transmembrane region" description="Helical" evidence="9">
    <location>
        <begin position="60"/>
        <end position="79"/>
    </location>
</feature>
<evidence type="ECO:0000256" key="2">
    <source>
        <dbReference type="ARBA" id="ARBA00022448"/>
    </source>
</evidence>
<keyword evidence="7 9" id="KW-0472">Membrane</keyword>
<evidence type="ECO:0000256" key="6">
    <source>
        <dbReference type="ARBA" id="ARBA00022989"/>
    </source>
</evidence>
<accession>A0A2N5XTX6</accession>
<evidence type="ECO:0000256" key="9">
    <source>
        <dbReference type="RuleBase" id="RU369079"/>
    </source>
</evidence>
<evidence type="ECO:0000313" key="11">
    <source>
        <dbReference type="EMBL" id="PLW77954.1"/>
    </source>
</evidence>
<comment type="caution">
    <text evidence="11">The sequence shown here is derived from an EMBL/GenBank/DDBJ whole genome shotgun (WGS) entry which is preliminary data.</text>
</comment>
<evidence type="ECO:0000313" key="12">
    <source>
        <dbReference type="Proteomes" id="UP000234881"/>
    </source>
</evidence>
<dbReference type="GO" id="GO:0005886">
    <property type="term" value="C:plasma membrane"/>
    <property type="evidence" value="ECO:0007669"/>
    <property type="project" value="UniProtKB-SubCell"/>
</dbReference>
<feature type="transmembrane region" description="Helical" evidence="9">
    <location>
        <begin position="100"/>
        <end position="125"/>
    </location>
</feature>
<keyword evidence="4 9" id="KW-0997">Cell inner membrane</keyword>
<reference evidence="11 12" key="1">
    <citation type="submission" date="2018-01" db="EMBL/GenBank/DDBJ databases">
        <title>The draft genome sequence of Cohaesibacter sp. H1304.</title>
        <authorList>
            <person name="Wang N.-N."/>
            <person name="Du Z.-J."/>
        </authorList>
    </citation>
    <scope>NUCLEOTIDE SEQUENCE [LARGE SCALE GENOMIC DNA]</scope>
    <source>
        <strain evidence="11 12">H1304</strain>
    </source>
</reference>
<comment type="similarity">
    <text evidence="8 9">Belongs to the TRAP transporter small permease family.</text>
</comment>
<dbReference type="Proteomes" id="UP000234881">
    <property type="component" value="Unassembled WGS sequence"/>
</dbReference>